<dbReference type="Pfam" id="PF03734">
    <property type="entry name" value="YkuD"/>
    <property type="match status" value="1"/>
</dbReference>
<dbReference type="GO" id="GO:0018104">
    <property type="term" value="P:peptidoglycan-protein cross-linking"/>
    <property type="evidence" value="ECO:0007669"/>
    <property type="project" value="TreeGrafter"/>
</dbReference>
<dbReference type="GO" id="GO:0071555">
    <property type="term" value="P:cell wall organization"/>
    <property type="evidence" value="ECO:0007669"/>
    <property type="project" value="UniProtKB-UniRule"/>
</dbReference>
<keyword evidence="11" id="KW-0732">Signal</keyword>
<dbReference type="AlphaFoldDB" id="A0A1I3BA40"/>
<comment type="pathway">
    <text evidence="1 9">Cell wall biogenesis; peptidoglycan biosynthesis.</text>
</comment>
<feature type="signal peptide" evidence="11">
    <location>
        <begin position="1"/>
        <end position="31"/>
    </location>
</feature>
<comment type="similarity">
    <text evidence="2">Belongs to the YkuD family.</text>
</comment>
<accession>A0A1I3BA40</accession>
<proteinExistence type="inferred from homology"/>
<evidence type="ECO:0000256" key="7">
    <source>
        <dbReference type="ARBA" id="ARBA00022984"/>
    </source>
</evidence>
<dbReference type="PROSITE" id="PS52029">
    <property type="entry name" value="LD_TPASE"/>
    <property type="match status" value="1"/>
</dbReference>
<dbReference type="UniPathway" id="UPA00219"/>
<feature type="domain" description="L,D-TPase catalytic" evidence="12">
    <location>
        <begin position="87"/>
        <end position="218"/>
    </location>
</feature>
<keyword evidence="6 9" id="KW-0133">Cell shape</keyword>
<dbReference type="STRING" id="34004.SAMN04488021_12047"/>
<keyword evidence="7 9" id="KW-0573">Peptidoglycan synthesis</keyword>
<gene>
    <name evidence="13" type="ORF">SAMN04488021_12047</name>
</gene>
<keyword evidence="13" id="KW-0449">Lipoprotein</keyword>
<name>A0A1I3BA40_9RHOB</name>
<dbReference type="GO" id="GO:0008360">
    <property type="term" value="P:regulation of cell shape"/>
    <property type="evidence" value="ECO:0007669"/>
    <property type="project" value="UniProtKB-UniRule"/>
</dbReference>
<dbReference type="EMBL" id="FOPU01000020">
    <property type="protein sequence ID" value="SFH58956.1"/>
    <property type="molecule type" value="Genomic_DNA"/>
</dbReference>
<sequence length="218" mass="23936">MMRDSAGTDRRRFLMGMIAGGASLVPGLALAQQLDPATGLPVQGRAQAGQAPDIGLYQVDPNADTRRNISAFTQRHWSEFFPSLGKGVILADISSKTLNYWTADGTHRVFPCSIPVSEELTRRGKTEVVRKAENPRWTPTPDMRRRDPTLPVSVAGGDPMNPLGPRALYLSWPAYLIHGTHDTRKIGRRSSSGCYGLYNEHILSLYDTAEVGTQVAIF</sequence>
<evidence type="ECO:0000256" key="10">
    <source>
        <dbReference type="SAM" id="MobiDB-lite"/>
    </source>
</evidence>
<evidence type="ECO:0000256" key="11">
    <source>
        <dbReference type="SAM" id="SignalP"/>
    </source>
</evidence>
<evidence type="ECO:0000256" key="5">
    <source>
        <dbReference type="ARBA" id="ARBA00022801"/>
    </source>
</evidence>
<feature type="active site" description="Nucleophile" evidence="9">
    <location>
        <position position="194"/>
    </location>
</feature>
<dbReference type="InterPro" id="IPR006311">
    <property type="entry name" value="TAT_signal"/>
</dbReference>
<evidence type="ECO:0000256" key="9">
    <source>
        <dbReference type="PROSITE-ProRule" id="PRU01373"/>
    </source>
</evidence>
<keyword evidence="3" id="KW-0328">Glycosyltransferase</keyword>
<evidence type="ECO:0000313" key="13">
    <source>
        <dbReference type="EMBL" id="SFH58956.1"/>
    </source>
</evidence>
<dbReference type="PANTHER" id="PTHR30582">
    <property type="entry name" value="L,D-TRANSPEPTIDASE"/>
    <property type="match status" value="1"/>
</dbReference>
<evidence type="ECO:0000256" key="2">
    <source>
        <dbReference type="ARBA" id="ARBA00005992"/>
    </source>
</evidence>
<evidence type="ECO:0000256" key="8">
    <source>
        <dbReference type="ARBA" id="ARBA00023316"/>
    </source>
</evidence>
<keyword evidence="5" id="KW-0378">Hydrolase</keyword>
<keyword evidence="8 9" id="KW-0961">Cell wall biogenesis/degradation</keyword>
<dbReference type="Gene3D" id="2.40.440.10">
    <property type="entry name" value="L,D-transpeptidase catalytic domain-like"/>
    <property type="match status" value="1"/>
</dbReference>
<dbReference type="GO" id="GO:0005576">
    <property type="term" value="C:extracellular region"/>
    <property type="evidence" value="ECO:0007669"/>
    <property type="project" value="TreeGrafter"/>
</dbReference>
<keyword evidence="14" id="KW-1185">Reference proteome</keyword>
<dbReference type="GO" id="GO:0071972">
    <property type="term" value="F:peptidoglycan L,D-transpeptidase activity"/>
    <property type="evidence" value="ECO:0007669"/>
    <property type="project" value="TreeGrafter"/>
</dbReference>
<feature type="region of interest" description="Disordered" evidence="10">
    <location>
        <begin position="135"/>
        <end position="157"/>
    </location>
</feature>
<dbReference type="SUPFAM" id="SSF141523">
    <property type="entry name" value="L,D-transpeptidase catalytic domain-like"/>
    <property type="match status" value="1"/>
</dbReference>
<evidence type="ECO:0000259" key="12">
    <source>
        <dbReference type="PROSITE" id="PS52029"/>
    </source>
</evidence>
<evidence type="ECO:0000256" key="1">
    <source>
        <dbReference type="ARBA" id="ARBA00004752"/>
    </source>
</evidence>
<dbReference type="InterPro" id="IPR038063">
    <property type="entry name" value="Transpep_catalytic_dom"/>
</dbReference>
<feature type="chain" id="PRO_5010231457" evidence="11">
    <location>
        <begin position="32"/>
        <end position="218"/>
    </location>
</feature>
<feature type="active site" description="Proton donor/acceptor" evidence="9">
    <location>
        <position position="178"/>
    </location>
</feature>
<protein>
    <submittedName>
        <fullName evidence="13">Lipoprotein-anchoring transpeptidase ErfK/SrfK</fullName>
    </submittedName>
</protein>
<dbReference type="InterPro" id="IPR005490">
    <property type="entry name" value="LD_TPept_cat_dom"/>
</dbReference>
<evidence type="ECO:0000256" key="3">
    <source>
        <dbReference type="ARBA" id="ARBA00022676"/>
    </source>
</evidence>
<dbReference type="Proteomes" id="UP000183635">
    <property type="component" value="Unassembled WGS sequence"/>
</dbReference>
<dbReference type="GO" id="GO:0016757">
    <property type="term" value="F:glycosyltransferase activity"/>
    <property type="evidence" value="ECO:0007669"/>
    <property type="project" value="UniProtKB-KW"/>
</dbReference>
<dbReference type="RefSeq" id="WP_074968421.1">
    <property type="nucleotide sequence ID" value="NZ_CBCRYP010000021.1"/>
</dbReference>
<dbReference type="PROSITE" id="PS51318">
    <property type="entry name" value="TAT"/>
    <property type="match status" value="1"/>
</dbReference>
<dbReference type="CDD" id="cd16913">
    <property type="entry name" value="YkuD_like"/>
    <property type="match status" value="1"/>
</dbReference>
<evidence type="ECO:0000313" key="14">
    <source>
        <dbReference type="Proteomes" id="UP000183635"/>
    </source>
</evidence>
<reference evidence="13 14" key="1">
    <citation type="submission" date="2016-10" db="EMBL/GenBank/DDBJ databases">
        <authorList>
            <person name="de Groot N.N."/>
        </authorList>
    </citation>
    <scope>NUCLEOTIDE SEQUENCE [LARGE SCALE GENOMIC DNA]</scope>
    <source>
        <strain evidence="13 14">DSM 8537</strain>
    </source>
</reference>
<keyword evidence="4" id="KW-0808">Transferase</keyword>
<evidence type="ECO:0000256" key="6">
    <source>
        <dbReference type="ARBA" id="ARBA00022960"/>
    </source>
</evidence>
<evidence type="ECO:0000256" key="4">
    <source>
        <dbReference type="ARBA" id="ARBA00022679"/>
    </source>
</evidence>
<dbReference type="InterPro" id="IPR050979">
    <property type="entry name" value="LD-transpeptidase"/>
</dbReference>
<dbReference type="PANTHER" id="PTHR30582:SF24">
    <property type="entry name" value="L,D-TRANSPEPTIDASE ERFK_SRFK-RELATED"/>
    <property type="match status" value="1"/>
</dbReference>
<organism evidence="13 14">
    <name type="scientific">Paracoccus aminovorans</name>
    <dbReference type="NCBI Taxonomy" id="34004"/>
    <lineage>
        <taxon>Bacteria</taxon>
        <taxon>Pseudomonadati</taxon>
        <taxon>Pseudomonadota</taxon>
        <taxon>Alphaproteobacteria</taxon>
        <taxon>Rhodobacterales</taxon>
        <taxon>Paracoccaceae</taxon>
        <taxon>Paracoccus</taxon>
    </lineage>
</organism>